<dbReference type="InterPro" id="IPR000120">
    <property type="entry name" value="Amidase"/>
</dbReference>
<dbReference type="InterPro" id="IPR020556">
    <property type="entry name" value="Amidase_CS"/>
</dbReference>
<sequence length="776" mass="83611">MPFGNLVLTALASHSINGEHSTDAMSSKLIPDNPSDVMVIRHITPNVVTLSVPFLRFGRLKIGGRGTIVKLTSGALAVFSPVALTPEVKATLADLGGNLQFIVATDAEHHIFISDWAREFPEAKIIGPEGLPEKRLKAQDPKIGKEKFFAVFEAKTKRETRITKEFDRDFEYEYVDAHPNKELVFFYKPDRVLIEADLMFNLPPTEQYSRVPEEGRKDGALGKLFSSFQSTEGAAKGQKRFIWHALSRSDRSGFNDSVQRIHGWDFTTIIPCHGDSIEAPYIPSPTLHRRLLNHFISRAPSPENAPHPPRFTLAVKDNIATTDPALPTTCASAILAGHRSPFEATVVTQLRARGAVLVGKTNLDEFGMGSHSTNSAAGPVGVGSGPWSAGGSSGGSAVAVAQGEADVALGTDTGGSVRLPAAYVGVVGFKPSYGMVSRHGIVPYANSLDTVGLLAREVRTIADLVVGGGLCAEHDPRDPTSLSAAARKRCAAAREGYCVGEKARRSLAGVKFGLPLEYNIEELEPCIRDAWSRTAKALQGLGARVVPVSLPSTRHALSAYYVIAPAEASSNLAKYDGVRYGRRNDDDGATESDAAGDGGVLYSRTRGRGFGDEVRRRILLGSYTLSSEAMDNYFIQAQRVRRLVRRDFDRVFALHNPLLEPETFDLSDLGEDVVLEDKLGPAEVDFLLCPTAPTLPPKLGDVMKQTPVDAYMNDVFTVPASLAGLPAISIPVPITSSTEAAEEGRPSYAGLQLIGQYWDDARLLAVAEAVLDTAVA</sequence>
<evidence type="ECO:0000259" key="8">
    <source>
        <dbReference type="Pfam" id="PF01425"/>
    </source>
</evidence>
<dbReference type="GO" id="GO:0070681">
    <property type="term" value="P:glutaminyl-tRNAGln biosynthesis via transamidation"/>
    <property type="evidence" value="ECO:0007669"/>
    <property type="project" value="UniProtKB-UniRule"/>
</dbReference>
<dbReference type="InterPro" id="IPR023631">
    <property type="entry name" value="Amidase_dom"/>
</dbReference>
<dbReference type="GO" id="GO:0005739">
    <property type="term" value="C:mitochondrion"/>
    <property type="evidence" value="ECO:0007669"/>
    <property type="project" value="UniProtKB-SubCell"/>
</dbReference>
<dbReference type="PROSITE" id="PS00571">
    <property type="entry name" value="AMIDASES"/>
    <property type="match status" value="1"/>
</dbReference>
<dbReference type="SUPFAM" id="SSF56281">
    <property type="entry name" value="Metallo-hydrolase/oxidoreductase"/>
    <property type="match status" value="1"/>
</dbReference>
<keyword evidence="10" id="KW-1185">Reference proteome</keyword>
<protein>
    <recommendedName>
        <fullName evidence="7">Glutamyl-tRNA(Gln) amidotransferase subunit A, mitochondrial</fullName>
        <shortName evidence="7">Glu-AdT subunit A</shortName>
        <ecNumber evidence="7">6.3.5.7</ecNumber>
    </recommendedName>
</protein>
<organism evidence="9 10">
    <name type="scientific">Phialemonium atrogriseum</name>
    <dbReference type="NCBI Taxonomy" id="1093897"/>
    <lineage>
        <taxon>Eukaryota</taxon>
        <taxon>Fungi</taxon>
        <taxon>Dikarya</taxon>
        <taxon>Ascomycota</taxon>
        <taxon>Pezizomycotina</taxon>
        <taxon>Sordariomycetes</taxon>
        <taxon>Sordariomycetidae</taxon>
        <taxon>Cephalothecales</taxon>
        <taxon>Cephalothecaceae</taxon>
        <taxon>Phialemonium</taxon>
    </lineage>
</organism>
<dbReference type="GO" id="GO:0030956">
    <property type="term" value="C:glutamyl-tRNA(Gln) amidotransferase complex"/>
    <property type="evidence" value="ECO:0007669"/>
    <property type="project" value="UniProtKB-UniRule"/>
</dbReference>
<comment type="caution">
    <text evidence="9">The sequence shown here is derived from an EMBL/GenBank/DDBJ whole genome shotgun (WGS) entry which is preliminary data.</text>
</comment>
<keyword evidence="7" id="KW-0496">Mitochondrion</keyword>
<comment type="subcellular location">
    <subcellularLocation>
        <location evidence="7">Mitochondrion</location>
    </subcellularLocation>
</comment>
<feature type="domain" description="Amidase" evidence="8">
    <location>
        <begin position="313"/>
        <end position="764"/>
    </location>
</feature>
<dbReference type="GO" id="GO:0050567">
    <property type="term" value="F:glutaminyl-tRNA synthase (glutamine-hydrolyzing) activity"/>
    <property type="evidence" value="ECO:0007669"/>
    <property type="project" value="UniProtKB-UniRule"/>
</dbReference>
<evidence type="ECO:0000313" key="9">
    <source>
        <dbReference type="EMBL" id="KAK1768688.1"/>
    </source>
</evidence>
<dbReference type="EC" id="6.3.5.7" evidence="7"/>
<comment type="similarity">
    <text evidence="1 7">Belongs to the amidase family. GatA subfamily.</text>
</comment>
<evidence type="ECO:0000256" key="7">
    <source>
        <dbReference type="HAMAP-Rule" id="MF_03150"/>
    </source>
</evidence>
<dbReference type="AlphaFoldDB" id="A0AAJ0FMW6"/>
<dbReference type="InterPro" id="IPR025638">
    <property type="entry name" value="DUF4336"/>
</dbReference>
<accession>A0AAJ0FMW6</accession>
<dbReference type="RefSeq" id="XP_060284901.1">
    <property type="nucleotide sequence ID" value="XM_060430965.1"/>
</dbReference>
<dbReference type="HAMAP" id="MF_00120">
    <property type="entry name" value="GatA"/>
    <property type="match status" value="1"/>
</dbReference>
<evidence type="ECO:0000256" key="1">
    <source>
        <dbReference type="ARBA" id="ARBA00008069"/>
    </source>
</evidence>
<keyword evidence="5 7" id="KW-0648">Protein biosynthesis</keyword>
<dbReference type="SUPFAM" id="SSF75304">
    <property type="entry name" value="Amidase signature (AS) enzymes"/>
    <property type="match status" value="1"/>
</dbReference>
<evidence type="ECO:0000256" key="6">
    <source>
        <dbReference type="ARBA" id="ARBA00047407"/>
    </source>
</evidence>
<dbReference type="PANTHER" id="PTHR11895:SF7">
    <property type="entry name" value="GLUTAMYL-TRNA(GLN) AMIDOTRANSFERASE SUBUNIT A, MITOCHONDRIAL"/>
    <property type="match status" value="1"/>
</dbReference>
<name>A0AAJ0FMW6_9PEZI</name>
<evidence type="ECO:0000256" key="3">
    <source>
        <dbReference type="ARBA" id="ARBA00022741"/>
    </source>
</evidence>
<dbReference type="GO" id="GO:0005524">
    <property type="term" value="F:ATP binding"/>
    <property type="evidence" value="ECO:0007669"/>
    <property type="project" value="UniProtKB-KW"/>
</dbReference>
<dbReference type="EMBL" id="MU839004">
    <property type="protein sequence ID" value="KAK1768688.1"/>
    <property type="molecule type" value="Genomic_DNA"/>
</dbReference>
<reference evidence="9" key="1">
    <citation type="submission" date="2023-06" db="EMBL/GenBank/DDBJ databases">
        <title>Genome-scale phylogeny and comparative genomics of the fungal order Sordariales.</title>
        <authorList>
            <consortium name="Lawrence Berkeley National Laboratory"/>
            <person name="Hensen N."/>
            <person name="Bonometti L."/>
            <person name="Westerberg I."/>
            <person name="Brannstrom I.O."/>
            <person name="Guillou S."/>
            <person name="Cros-Aarteil S."/>
            <person name="Calhoun S."/>
            <person name="Haridas S."/>
            <person name="Kuo A."/>
            <person name="Mondo S."/>
            <person name="Pangilinan J."/>
            <person name="Riley R."/>
            <person name="Labutti K."/>
            <person name="Andreopoulos B."/>
            <person name="Lipzen A."/>
            <person name="Chen C."/>
            <person name="Yanf M."/>
            <person name="Daum C."/>
            <person name="Ng V."/>
            <person name="Clum A."/>
            <person name="Steindorff A."/>
            <person name="Ohm R."/>
            <person name="Martin F."/>
            <person name="Silar P."/>
            <person name="Natvig D."/>
            <person name="Lalanne C."/>
            <person name="Gautier V."/>
            <person name="Ament-Velasquez S.L."/>
            <person name="Kruys A."/>
            <person name="Hutchinson M.I."/>
            <person name="Powell A.J."/>
            <person name="Barry K."/>
            <person name="Miller A.N."/>
            <person name="Grigoriev I.V."/>
            <person name="Debuchy R."/>
            <person name="Gladieux P."/>
            <person name="Thoren M.H."/>
            <person name="Johannesson H."/>
        </authorList>
    </citation>
    <scope>NUCLEOTIDE SEQUENCE</scope>
    <source>
        <strain evidence="9">8032-3</strain>
    </source>
</reference>
<dbReference type="InterPro" id="IPR036928">
    <property type="entry name" value="AS_sf"/>
</dbReference>
<gene>
    <name evidence="9" type="ORF">QBC33DRAFT_577161</name>
</gene>
<evidence type="ECO:0000256" key="4">
    <source>
        <dbReference type="ARBA" id="ARBA00022840"/>
    </source>
</evidence>
<dbReference type="Proteomes" id="UP001244011">
    <property type="component" value="Unassembled WGS sequence"/>
</dbReference>
<comment type="subunit">
    <text evidence="7">Subunit of the heterotrimeric GatCAB amidotransferase (AdT) complex, composed of A, B and C subunits.</text>
</comment>
<feature type="active site" description="Acyl-ester intermediate" evidence="7">
    <location>
        <position position="416"/>
    </location>
</feature>
<dbReference type="Gene3D" id="3.90.1300.10">
    <property type="entry name" value="Amidase signature (AS) domain"/>
    <property type="match status" value="1"/>
</dbReference>
<proteinExistence type="inferred from homology"/>
<dbReference type="GeneID" id="85314152"/>
<dbReference type="InterPro" id="IPR036866">
    <property type="entry name" value="RibonucZ/Hydroxyglut_hydro"/>
</dbReference>
<keyword evidence="4 7" id="KW-0067">ATP-binding</keyword>
<dbReference type="Pfam" id="PF14234">
    <property type="entry name" value="DUF4336"/>
    <property type="match status" value="1"/>
</dbReference>
<keyword evidence="3 7" id="KW-0547">Nucleotide-binding</keyword>
<comment type="function">
    <text evidence="7">Allows the formation of correctly charged Gln-tRNA(Gln) through the transamidation of misacylated Glu-tRNA(Gln) in the mitochondria. The reaction takes place in the presence of glutamine and ATP through an activated gamma-phospho-Glu-tRNA(Gln).</text>
</comment>
<comment type="catalytic activity">
    <reaction evidence="6 7">
        <text>L-glutamyl-tRNA(Gln) + L-glutamine + ATP + H2O = L-glutaminyl-tRNA(Gln) + L-glutamate + ADP + phosphate + H(+)</text>
        <dbReference type="Rhea" id="RHEA:17521"/>
        <dbReference type="Rhea" id="RHEA-COMP:9681"/>
        <dbReference type="Rhea" id="RHEA-COMP:9684"/>
        <dbReference type="ChEBI" id="CHEBI:15377"/>
        <dbReference type="ChEBI" id="CHEBI:15378"/>
        <dbReference type="ChEBI" id="CHEBI:29985"/>
        <dbReference type="ChEBI" id="CHEBI:30616"/>
        <dbReference type="ChEBI" id="CHEBI:43474"/>
        <dbReference type="ChEBI" id="CHEBI:58359"/>
        <dbReference type="ChEBI" id="CHEBI:78520"/>
        <dbReference type="ChEBI" id="CHEBI:78521"/>
        <dbReference type="ChEBI" id="CHEBI:456216"/>
        <dbReference type="EC" id="6.3.5.7"/>
    </reaction>
</comment>
<keyword evidence="2 7" id="KW-0436">Ligase</keyword>
<evidence type="ECO:0000256" key="2">
    <source>
        <dbReference type="ARBA" id="ARBA00022598"/>
    </source>
</evidence>
<dbReference type="GO" id="GO:0032543">
    <property type="term" value="P:mitochondrial translation"/>
    <property type="evidence" value="ECO:0007669"/>
    <property type="project" value="UniProtKB-UniRule"/>
</dbReference>
<dbReference type="Pfam" id="PF01425">
    <property type="entry name" value="Amidase"/>
    <property type="match status" value="1"/>
</dbReference>
<feature type="active site" description="Charge relay system" evidence="7">
    <location>
        <position position="316"/>
    </location>
</feature>
<feature type="active site" description="Charge relay system" evidence="7">
    <location>
        <position position="392"/>
    </location>
</feature>
<dbReference type="InterPro" id="IPR004412">
    <property type="entry name" value="GatA"/>
</dbReference>
<evidence type="ECO:0000256" key="5">
    <source>
        <dbReference type="ARBA" id="ARBA00022917"/>
    </source>
</evidence>
<dbReference type="PANTHER" id="PTHR11895">
    <property type="entry name" value="TRANSAMIDASE"/>
    <property type="match status" value="1"/>
</dbReference>
<evidence type="ECO:0000313" key="10">
    <source>
        <dbReference type="Proteomes" id="UP001244011"/>
    </source>
</evidence>